<accession>A0A1V0QG21</accession>
<evidence type="ECO:0000256" key="1">
    <source>
        <dbReference type="SAM" id="MobiDB-lite"/>
    </source>
</evidence>
<proteinExistence type="predicted"/>
<evidence type="ECO:0000313" key="2">
    <source>
        <dbReference type="EMBL" id="ARE67285.1"/>
    </source>
</evidence>
<feature type="compositionally biased region" description="Polar residues" evidence="1">
    <location>
        <begin position="27"/>
        <end position="38"/>
    </location>
</feature>
<feature type="compositionally biased region" description="Basic and acidic residues" evidence="1">
    <location>
        <begin position="40"/>
        <end position="57"/>
    </location>
</feature>
<dbReference type="EMBL" id="KX857215">
    <property type="protein sequence ID" value="ARE67285.1"/>
    <property type="molecule type" value="Genomic_DNA"/>
</dbReference>
<dbReference type="Proteomes" id="UP000319767">
    <property type="component" value="Segment"/>
</dbReference>
<feature type="region of interest" description="Disordered" evidence="1">
    <location>
        <begin position="1"/>
        <end position="57"/>
    </location>
</feature>
<gene>
    <name evidence="2" type="primary">SWPV2-063</name>
</gene>
<reference evidence="2" key="1">
    <citation type="journal article" date="2017" name="BMC Genomics">
        <title>Genomic characterization of two novel pathogenic avipoxviruses isolated from pacific shearwaters (Ardenna spp.).</title>
        <authorList>
            <person name="Sarker S."/>
            <person name="Das S."/>
            <person name="Lavers J.L."/>
            <person name="Hutton I."/>
            <person name="Helbig K."/>
            <person name="Imbery J."/>
            <person name="Upton C."/>
            <person name="Raidal S.R."/>
        </authorList>
    </citation>
    <scope>NUCLEOTIDE SEQUENCE [LARGE SCALE GENOMIC DNA]</scope>
    <source>
        <strain evidence="2">SWPV-2</strain>
    </source>
</reference>
<sequence>MDSSEKSESVSGSPLSDHKKSVPVEQSIKTDSSGNAAKTISDDGSHDKISTFKKEDK</sequence>
<organism evidence="2">
    <name type="scientific">Shearwaterpox virus</name>
    <dbReference type="NCBI Taxonomy" id="1974596"/>
    <lineage>
        <taxon>Viruses</taxon>
        <taxon>Varidnaviria</taxon>
        <taxon>Bamfordvirae</taxon>
        <taxon>Nucleocytoviricota</taxon>
        <taxon>Pokkesviricetes</taxon>
        <taxon>Chitovirales</taxon>
        <taxon>Poxviridae</taxon>
        <taxon>Chordopoxvirinae</taxon>
        <taxon>Avipoxvirus</taxon>
        <taxon>Avipoxvirus canarypox</taxon>
        <taxon>Canarypox virus</taxon>
    </lineage>
</organism>
<name>A0A1V0QG21_CNPV</name>
<protein>
    <submittedName>
        <fullName evidence="2">SWPV2-ORF063</fullName>
    </submittedName>
</protein>